<organism evidence="2 4">
    <name type="scientific">Bosea thiooxidans</name>
    <dbReference type="NCBI Taxonomy" id="53254"/>
    <lineage>
        <taxon>Bacteria</taxon>
        <taxon>Pseudomonadati</taxon>
        <taxon>Pseudomonadota</taxon>
        <taxon>Alphaproteobacteria</taxon>
        <taxon>Hyphomicrobiales</taxon>
        <taxon>Boseaceae</taxon>
        <taxon>Bosea</taxon>
    </lineage>
</organism>
<dbReference type="GO" id="GO:0016740">
    <property type="term" value="F:transferase activity"/>
    <property type="evidence" value="ECO:0007669"/>
    <property type="project" value="UniProtKB-KW"/>
</dbReference>
<evidence type="ECO:0000313" key="2">
    <source>
        <dbReference type="EMBL" id="KQK27780.1"/>
    </source>
</evidence>
<dbReference type="OrthoDB" id="213519at2"/>
<gene>
    <name evidence="2" type="ORF">ARD30_25010</name>
    <name evidence="3" type="ORF">SAMN05660750_04779</name>
</gene>
<accession>A0A0Q3KTJ8</accession>
<keyword evidence="3" id="KW-0808">Transferase</keyword>
<dbReference type="Pfam" id="PF13480">
    <property type="entry name" value="Acetyltransf_6"/>
    <property type="match status" value="1"/>
</dbReference>
<dbReference type="RefSeq" id="WP_055730916.1">
    <property type="nucleotide sequence ID" value="NZ_FUYX01000020.1"/>
</dbReference>
<feature type="domain" description="BioF2-like acetyltransferase" evidence="1">
    <location>
        <begin position="206"/>
        <end position="325"/>
    </location>
</feature>
<dbReference type="EMBL" id="LMAR01000093">
    <property type="protein sequence ID" value="KQK27780.1"/>
    <property type="molecule type" value="Genomic_DNA"/>
</dbReference>
<dbReference type="EMBL" id="FUYX01000020">
    <property type="protein sequence ID" value="SKC14844.1"/>
    <property type="molecule type" value="Genomic_DNA"/>
</dbReference>
<dbReference type="STRING" id="53254.SAMN05660750_04779"/>
<protein>
    <submittedName>
        <fullName evidence="3">Acetyltransferase (GNAT) domain-containing protein</fullName>
    </submittedName>
</protein>
<dbReference type="InterPro" id="IPR038740">
    <property type="entry name" value="BioF2-like_GNAT_dom"/>
</dbReference>
<reference evidence="2 4" key="1">
    <citation type="submission" date="2015-10" db="EMBL/GenBank/DDBJ databases">
        <title>Draft genome of Bosea thiooxidans.</title>
        <authorList>
            <person name="Wang X."/>
        </authorList>
    </citation>
    <scope>NUCLEOTIDE SEQUENCE [LARGE SCALE GENOMIC DNA]</scope>
    <source>
        <strain evidence="2 4">CGMCC 9174</strain>
    </source>
</reference>
<evidence type="ECO:0000259" key="1">
    <source>
        <dbReference type="Pfam" id="PF13480"/>
    </source>
</evidence>
<evidence type="ECO:0000313" key="3">
    <source>
        <dbReference type="EMBL" id="SKC14844.1"/>
    </source>
</evidence>
<sequence>MGGIMALAGVGHSGPSIGIPAATRRPQAVVRGEVRPLSACGDIARQWSDLAARALEPNPCLAPGFLLPAAQHLIAFRDAALLLLWQAAPEPEGRRLIGLVPLRQRRRIFGATTLEGFSDRRLLNGTPLIDKDQAAVALSGLLRQQREAGTGRLDLTLSAIDPAGSFAATLARIAVGQGVAVDWLERTGVRPDLAGPSHLSIAQEALAARGKLSLREPRALSARRDAVEILLALEASGAYARSGRATLQDTREAAFLRSMSRHLGRQKLCRVALLMLDEQPIAAALTLGRGACCWLYLAVEDETLAAFAPLSLLLTLMRGAAPARQILLPSGLPLFGAQRDGFGNMRLTSGTPRSPAELAARMGRRIAQSLFRPRPATRGG</sequence>
<evidence type="ECO:0000313" key="4">
    <source>
        <dbReference type="Proteomes" id="UP000051562"/>
    </source>
</evidence>
<keyword evidence="4" id="KW-1185">Reference proteome</keyword>
<dbReference type="AlphaFoldDB" id="A0A0Q3KTJ8"/>
<proteinExistence type="predicted"/>
<reference evidence="3 5" key="2">
    <citation type="submission" date="2017-02" db="EMBL/GenBank/DDBJ databases">
        <authorList>
            <person name="Peterson S.W."/>
        </authorList>
    </citation>
    <scope>NUCLEOTIDE SEQUENCE [LARGE SCALE GENOMIC DNA]</scope>
    <source>
        <strain evidence="3 5">DSM 9653</strain>
    </source>
</reference>
<dbReference type="Proteomes" id="UP000051562">
    <property type="component" value="Unassembled WGS sequence"/>
</dbReference>
<dbReference type="Proteomes" id="UP000190130">
    <property type="component" value="Unassembled WGS sequence"/>
</dbReference>
<name>A0A0Q3KTJ8_9HYPH</name>
<evidence type="ECO:0000313" key="5">
    <source>
        <dbReference type="Proteomes" id="UP000190130"/>
    </source>
</evidence>